<accession>A0A7K1SKH8</accession>
<name>A0A7K1SKH8_9BACT</name>
<keyword evidence="3" id="KW-1185">Reference proteome</keyword>
<evidence type="ECO:0000313" key="2">
    <source>
        <dbReference type="EMBL" id="MVM34258.1"/>
    </source>
</evidence>
<dbReference type="AlphaFoldDB" id="A0A7K1SKH8"/>
<organism evidence="2 3">
    <name type="scientific">Spirosoma arboris</name>
    <dbReference type="NCBI Taxonomy" id="2682092"/>
    <lineage>
        <taxon>Bacteria</taxon>
        <taxon>Pseudomonadati</taxon>
        <taxon>Bacteroidota</taxon>
        <taxon>Cytophagia</taxon>
        <taxon>Cytophagales</taxon>
        <taxon>Cytophagaceae</taxon>
        <taxon>Spirosoma</taxon>
    </lineage>
</organism>
<dbReference type="RefSeq" id="WP_157589085.1">
    <property type="nucleotide sequence ID" value="NZ_WPIN01000015.1"/>
</dbReference>
<dbReference type="Proteomes" id="UP000436006">
    <property type="component" value="Unassembled WGS sequence"/>
</dbReference>
<sequence length="166" mass="18581">MTSTTILFPGYSKPFSLLQIMFFVASGPYSIMHLANGSQVTITLHLRKLQGRLPDYLRVHRSYLVNPDFIDRYRVRASQLLLATGQSLPVSKPNRSLFVRPRLNPSPVVNLTTNAYHPSQRDAAQVLGVHPALLTPVLAGRASHVRHNRFRYATDAERAVGNVLHS</sequence>
<protein>
    <recommendedName>
        <fullName evidence="1">HTH LytTR-type domain-containing protein</fullName>
    </recommendedName>
</protein>
<reference evidence="2 3" key="1">
    <citation type="submission" date="2019-12" db="EMBL/GenBank/DDBJ databases">
        <title>Spirosoma sp. HMF4905 genome sequencing and assembly.</title>
        <authorList>
            <person name="Kang H."/>
            <person name="Cha I."/>
            <person name="Kim H."/>
            <person name="Joh K."/>
        </authorList>
    </citation>
    <scope>NUCLEOTIDE SEQUENCE [LARGE SCALE GENOMIC DNA]</scope>
    <source>
        <strain evidence="2 3">HMF4905</strain>
    </source>
</reference>
<evidence type="ECO:0000259" key="1">
    <source>
        <dbReference type="PROSITE" id="PS50930"/>
    </source>
</evidence>
<dbReference type="InterPro" id="IPR007492">
    <property type="entry name" value="LytTR_DNA-bd_dom"/>
</dbReference>
<dbReference type="Gene3D" id="2.40.50.1020">
    <property type="entry name" value="LytTr DNA-binding domain"/>
    <property type="match status" value="1"/>
</dbReference>
<dbReference type="GO" id="GO:0003677">
    <property type="term" value="F:DNA binding"/>
    <property type="evidence" value="ECO:0007669"/>
    <property type="project" value="InterPro"/>
</dbReference>
<feature type="domain" description="HTH LytTR-type" evidence="1">
    <location>
        <begin position="20"/>
        <end position="92"/>
    </location>
</feature>
<evidence type="ECO:0000313" key="3">
    <source>
        <dbReference type="Proteomes" id="UP000436006"/>
    </source>
</evidence>
<dbReference type="EMBL" id="WPIN01000015">
    <property type="protein sequence ID" value="MVM34258.1"/>
    <property type="molecule type" value="Genomic_DNA"/>
</dbReference>
<proteinExistence type="predicted"/>
<dbReference type="SMART" id="SM00850">
    <property type="entry name" value="LytTR"/>
    <property type="match status" value="1"/>
</dbReference>
<comment type="caution">
    <text evidence="2">The sequence shown here is derived from an EMBL/GenBank/DDBJ whole genome shotgun (WGS) entry which is preliminary data.</text>
</comment>
<gene>
    <name evidence="2" type="ORF">GO755_29780</name>
</gene>
<dbReference type="PROSITE" id="PS50930">
    <property type="entry name" value="HTH_LYTTR"/>
    <property type="match status" value="1"/>
</dbReference>
<dbReference type="Pfam" id="PF04397">
    <property type="entry name" value="LytTR"/>
    <property type="match status" value="1"/>
</dbReference>